<feature type="transmembrane region" description="Helical" evidence="2">
    <location>
        <begin position="39"/>
        <end position="60"/>
    </location>
</feature>
<dbReference type="Proteomes" id="UP000322214">
    <property type="component" value="Chromosome"/>
</dbReference>
<evidence type="ECO:0000256" key="1">
    <source>
        <dbReference type="SAM" id="MobiDB-lite"/>
    </source>
</evidence>
<evidence type="ECO:0000313" key="3">
    <source>
        <dbReference type="EMBL" id="QEG24467.1"/>
    </source>
</evidence>
<evidence type="ECO:0000313" key="4">
    <source>
        <dbReference type="Proteomes" id="UP000322214"/>
    </source>
</evidence>
<gene>
    <name evidence="3" type="ORF">MFFC18_43870</name>
</gene>
<sequence>MSDISNDFEAPDDVSEVGSTSAEMVSPEAPSRPWYQLDLFNTLLLISFLLITLSSMLLIWHLIDRFGSITDAPWNV</sequence>
<dbReference type="EMBL" id="CP042912">
    <property type="protein sequence ID" value="QEG24467.1"/>
    <property type="molecule type" value="Genomic_DNA"/>
</dbReference>
<evidence type="ECO:0000256" key="2">
    <source>
        <dbReference type="SAM" id="Phobius"/>
    </source>
</evidence>
<dbReference type="STRING" id="980251.GCA_001642875_01182"/>
<protein>
    <submittedName>
        <fullName evidence="3">Uncharacterized protein</fullName>
    </submittedName>
</protein>
<accession>A0A5B9PCK0</accession>
<feature type="region of interest" description="Disordered" evidence="1">
    <location>
        <begin position="1"/>
        <end position="29"/>
    </location>
</feature>
<keyword evidence="2" id="KW-0812">Transmembrane</keyword>
<dbReference type="AlphaFoldDB" id="A0A5B9PCK0"/>
<keyword evidence="2" id="KW-0472">Membrane</keyword>
<keyword evidence="4" id="KW-1185">Reference proteome</keyword>
<organism evidence="3 4">
    <name type="scientific">Mariniblastus fucicola</name>
    <dbReference type="NCBI Taxonomy" id="980251"/>
    <lineage>
        <taxon>Bacteria</taxon>
        <taxon>Pseudomonadati</taxon>
        <taxon>Planctomycetota</taxon>
        <taxon>Planctomycetia</taxon>
        <taxon>Pirellulales</taxon>
        <taxon>Pirellulaceae</taxon>
        <taxon>Mariniblastus</taxon>
    </lineage>
</organism>
<name>A0A5B9PCK0_9BACT</name>
<reference evidence="3 4" key="1">
    <citation type="submission" date="2019-08" db="EMBL/GenBank/DDBJ databases">
        <title>Deep-cultivation of Planctomycetes and their phenomic and genomic characterization uncovers novel biology.</title>
        <authorList>
            <person name="Wiegand S."/>
            <person name="Jogler M."/>
            <person name="Boedeker C."/>
            <person name="Pinto D."/>
            <person name="Vollmers J."/>
            <person name="Rivas-Marin E."/>
            <person name="Kohn T."/>
            <person name="Peeters S.H."/>
            <person name="Heuer A."/>
            <person name="Rast P."/>
            <person name="Oberbeckmann S."/>
            <person name="Bunk B."/>
            <person name="Jeske O."/>
            <person name="Meyerdierks A."/>
            <person name="Storesund J.E."/>
            <person name="Kallscheuer N."/>
            <person name="Luecker S."/>
            <person name="Lage O.M."/>
            <person name="Pohl T."/>
            <person name="Merkel B.J."/>
            <person name="Hornburger P."/>
            <person name="Mueller R.-W."/>
            <person name="Bruemmer F."/>
            <person name="Labrenz M."/>
            <person name="Spormann A.M."/>
            <person name="Op den Camp H."/>
            <person name="Overmann J."/>
            <person name="Amann R."/>
            <person name="Jetten M.S.M."/>
            <person name="Mascher T."/>
            <person name="Medema M.H."/>
            <person name="Devos D.P."/>
            <person name="Kaster A.-K."/>
            <person name="Ovreas L."/>
            <person name="Rohde M."/>
            <person name="Galperin M.Y."/>
            <person name="Jogler C."/>
        </authorList>
    </citation>
    <scope>NUCLEOTIDE SEQUENCE [LARGE SCALE GENOMIC DNA]</scope>
    <source>
        <strain evidence="3 4">FC18</strain>
    </source>
</reference>
<proteinExistence type="predicted"/>
<dbReference type="RefSeq" id="WP_075083953.1">
    <property type="nucleotide sequence ID" value="NZ_CP042912.1"/>
</dbReference>
<dbReference type="KEGG" id="mff:MFFC18_43870"/>
<keyword evidence="2" id="KW-1133">Transmembrane helix</keyword>